<dbReference type="Proteomes" id="UP001589844">
    <property type="component" value="Unassembled WGS sequence"/>
</dbReference>
<organism evidence="1 2">
    <name type="scientific">Undibacterium danionis</name>
    <dbReference type="NCBI Taxonomy" id="1812100"/>
    <lineage>
        <taxon>Bacteria</taxon>
        <taxon>Pseudomonadati</taxon>
        <taxon>Pseudomonadota</taxon>
        <taxon>Betaproteobacteria</taxon>
        <taxon>Burkholderiales</taxon>
        <taxon>Oxalobacteraceae</taxon>
        <taxon>Undibacterium</taxon>
    </lineage>
</organism>
<evidence type="ECO:0008006" key="3">
    <source>
        <dbReference type="Google" id="ProtNLM"/>
    </source>
</evidence>
<sequence length="178" mass="19804">MSKFQAFIAICCLFLLTACSPKFDWREVRMNDAPISLLMPGKPASHAKEVNLNGIKVKMQMTAVDVNQISFALAYAKLDMLDSKLNQEQISQLQQQALDAMKQGMLNNIQGKLIENNTAALPKNTVAALGKTHNGQAVKLIGRFTIQGPWLIQAIMIGEEKSFKPEVVDMFFDSLKFN</sequence>
<gene>
    <name evidence="1" type="ORF">ACFFJH_12155</name>
</gene>
<reference evidence="1 2" key="1">
    <citation type="submission" date="2024-09" db="EMBL/GenBank/DDBJ databases">
        <authorList>
            <person name="Sun Q."/>
            <person name="Mori K."/>
        </authorList>
    </citation>
    <scope>NUCLEOTIDE SEQUENCE [LARGE SCALE GENOMIC DNA]</scope>
    <source>
        <strain evidence="1 2">CCM 8677</strain>
    </source>
</reference>
<dbReference type="RefSeq" id="WP_390212975.1">
    <property type="nucleotide sequence ID" value="NZ_JBHLXJ010000013.1"/>
</dbReference>
<dbReference type="PROSITE" id="PS51257">
    <property type="entry name" value="PROKAR_LIPOPROTEIN"/>
    <property type="match status" value="1"/>
</dbReference>
<evidence type="ECO:0000313" key="2">
    <source>
        <dbReference type="Proteomes" id="UP001589844"/>
    </source>
</evidence>
<evidence type="ECO:0000313" key="1">
    <source>
        <dbReference type="EMBL" id="MFC0350566.1"/>
    </source>
</evidence>
<name>A0ABV6IFG5_9BURK</name>
<accession>A0ABV6IFG5</accession>
<comment type="caution">
    <text evidence="1">The sequence shown here is derived from an EMBL/GenBank/DDBJ whole genome shotgun (WGS) entry which is preliminary data.</text>
</comment>
<dbReference type="EMBL" id="JBHLXJ010000013">
    <property type="protein sequence ID" value="MFC0350566.1"/>
    <property type="molecule type" value="Genomic_DNA"/>
</dbReference>
<proteinExistence type="predicted"/>
<keyword evidence="2" id="KW-1185">Reference proteome</keyword>
<protein>
    <recommendedName>
        <fullName evidence="3">Lipoprotein</fullName>
    </recommendedName>
</protein>